<organism evidence="1 2">
    <name type="scientific">Caballeronia calidae</name>
    <dbReference type="NCBI Taxonomy" id="1777139"/>
    <lineage>
        <taxon>Bacteria</taxon>
        <taxon>Pseudomonadati</taxon>
        <taxon>Pseudomonadota</taxon>
        <taxon>Betaproteobacteria</taxon>
        <taxon>Burkholderiales</taxon>
        <taxon>Burkholderiaceae</taxon>
        <taxon>Caballeronia</taxon>
    </lineage>
</organism>
<gene>
    <name evidence="1" type="ORF">AWB78_08722</name>
</gene>
<sequence>MKFLLEHQNDISPDSFENAVAMFVHKDVLNALKDGLNIEELNGRKGRAIDRRLTELA</sequence>
<name>A0A158ELM9_9BURK</name>
<reference evidence="1" key="1">
    <citation type="submission" date="2016-01" db="EMBL/GenBank/DDBJ databases">
        <authorList>
            <person name="Peeters C."/>
        </authorList>
    </citation>
    <scope>NUCLEOTIDE SEQUENCE</scope>
    <source>
        <strain evidence="1">LMG 29321</strain>
    </source>
</reference>
<keyword evidence="2" id="KW-1185">Reference proteome</keyword>
<comment type="caution">
    <text evidence="1">The sequence shown here is derived from an EMBL/GenBank/DDBJ whole genome shotgun (WGS) entry which is preliminary data.</text>
</comment>
<proteinExistence type="predicted"/>
<accession>A0A158ELM9</accession>
<dbReference type="Proteomes" id="UP000071859">
    <property type="component" value="Unassembled WGS sequence"/>
</dbReference>
<evidence type="ECO:0000313" key="1">
    <source>
        <dbReference type="EMBL" id="SAL07788.1"/>
    </source>
</evidence>
<evidence type="ECO:0000313" key="2">
    <source>
        <dbReference type="Proteomes" id="UP000071859"/>
    </source>
</evidence>
<protein>
    <submittedName>
        <fullName evidence="1">Uncharacterized protein</fullName>
    </submittedName>
</protein>
<dbReference type="EMBL" id="FCOX02000338">
    <property type="protein sequence ID" value="SAL07788.1"/>
    <property type="molecule type" value="Genomic_DNA"/>
</dbReference>
<dbReference type="AlphaFoldDB" id="A0A158ELM9"/>